<evidence type="ECO:0000313" key="9">
    <source>
        <dbReference type="Proteomes" id="UP000437748"/>
    </source>
</evidence>
<dbReference type="SUPFAM" id="SSF81606">
    <property type="entry name" value="PP2C-like"/>
    <property type="match status" value="1"/>
</dbReference>
<dbReference type="RefSeq" id="WP_153418684.1">
    <property type="nucleotide sequence ID" value="NZ_WFLM01000002.1"/>
</dbReference>
<protein>
    <submittedName>
        <fullName evidence="8">SpoIIE family protein phosphatase</fullName>
    </submittedName>
</protein>
<evidence type="ECO:0000259" key="7">
    <source>
        <dbReference type="SMART" id="SM00331"/>
    </source>
</evidence>
<accession>A0A6N6VUN1</accession>
<comment type="subcellular location">
    <subcellularLocation>
        <location evidence="1">Membrane</location>
        <topology evidence="1">Multi-pass membrane protein</topology>
    </subcellularLocation>
</comment>
<keyword evidence="4 6" id="KW-1133">Transmembrane helix</keyword>
<feature type="domain" description="PPM-type phosphatase" evidence="7">
    <location>
        <begin position="261"/>
        <end position="495"/>
    </location>
</feature>
<keyword evidence="3" id="KW-0378">Hydrolase</keyword>
<dbReference type="AlphaFoldDB" id="A0A6N6VUN1"/>
<evidence type="ECO:0000256" key="1">
    <source>
        <dbReference type="ARBA" id="ARBA00004141"/>
    </source>
</evidence>
<keyword evidence="2 6" id="KW-0812">Transmembrane</keyword>
<reference evidence="8 9" key="1">
    <citation type="submission" date="2019-10" db="EMBL/GenBank/DDBJ databases">
        <title>New species of Slilvanegrellaceae.</title>
        <authorList>
            <person name="Pitt A."/>
            <person name="Hahn M.W."/>
        </authorList>
    </citation>
    <scope>NUCLEOTIDE SEQUENCE [LARGE SCALE GENOMIC DNA]</scope>
    <source>
        <strain evidence="8 9">SP-Ram-0.45-NSY-1</strain>
    </source>
</reference>
<gene>
    <name evidence="8" type="ORF">GCL60_04180</name>
</gene>
<evidence type="ECO:0000256" key="4">
    <source>
        <dbReference type="ARBA" id="ARBA00022989"/>
    </source>
</evidence>
<sequence length="496" mass="57807">MKKIKDGIKIKKKIILFSSIALFLILSLSIVSKFVLEDFIDYQSNFSKVINISGRQRMLSQRIMLLIQTLNGQKAIDNSNLIKNDLINSIQLMRKSNETLMNGNRVEKIEKITNNELDRIYLGKTNLYQRVNDFTLLAEISTNKNDFNDFLKEYNIYKINSLLLDLDKAVNLYAYECELQSKRIIAVTYIILFSFLFLLALIHLFLFKPLSRSISLQFLEHEDKLYHLMNEKHILDIEVRSAQRALGNLVPRVEFIDKFNTEKIKLASYYQSAIDKGGDWWGIYEFDKTKVVLIGDVTGHEAGSSIIAAAVSRYFEELSNEKSIEKHDFLQIFKHLNDFIQKIGTTNHMEMSMSLLIFNENLDRVKFINAAHSYPYLINYKEAGDTKISRFKSKGHTLGIKHNHFSNNEHEEEIKIMEYELKEDSLICLFSSGLTSNTDKSDKDFGEKNLKKFFEKNNFKNTELLTIVDKLIDEAYSFYEEQPIKDDITFILIKRN</sequence>
<dbReference type="SMART" id="SM00331">
    <property type="entry name" value="PP2C_SIG"/>
    <property type="match status" value="1"/>
</dbReference>
<dbReference type="InterPro" id="IPR029095">
    <property type="entry name" value="NarX-like_N"/>
</dbReference>
<keyword evidence="9" id="KW-1185">Reference proteome</keyword>
<dbReference type="InterPro" id="IPR036457">
    <property type="entry name" value="PPM-type-like_dom_sf"/>
</dbReference>
<evidence type="ECO:0000256" key="3">
    <source>
        <dbReference type="ARBA" id="ARBA00022801"/>
    </source>
</evidence>
<proteinExistence type="predicted"/>
<dbReference type="Gene3D" id="3.60.40.10">
    <property type="entry name" value="PPM-type phosphatase domain"/>
    <property type="match status" value="1"/>
</dbReference>
<evidence type="ECO:0000256" key="2">
    <source>
        <dbReference type="ARBA" id="ARBA00022692"/>
    </source>
</evidence>
<organism evidence="8 9">
    <name type="scientific">Silvanigrella paludirubra</name>
    <dbReference type="NCBI Taxonomy" id="2499159"/>
    <lineage>
        <taxon>Bacteria</taxon>
        <taxon>Pseudomonadati</taxon>
        <taxon>Bdellovibrionota</taxon>
        <taxon>Oligoflexia</taxon>
        <taxon>Silvanigrellales</taxon>
        <taxon>Silvanigrellaceae</taxon>
        <taxon>Silvanigrella</taxon>
    </lineage>
</organism>
<keyword evidence="5 6" id="KW-0472">Membrane</keyword>
<dbReference type="InterPro" id="IPR052016">
    <property type="entry name" value="Bact_Sigma-Reg"/>
</dbReference>
<dbReference type="InterPro" id="IPR001932">
    <property type="entry name" value="PPM-type_phosphatase-like_dom"/>
</dbReference>
<dbReference type="PANTHER" id="PTHR43156:SF2">
    <property type="entry name" value="STAGE II SPORULATION PROTEIN E"/>
    <property type="match status" value="1"/>
</dbReference>
<dbReference type="EMBL" id="WFLM01000002">
    <property type="protein sequence ID" value="KAB8039459.1"/>
    <property type="molecule type" value="Genomic_DNA"/>
</dbReference>
<dbReference type="GO" id="GO:0016791">
    <property type="term" value="F:phosphatase activity"/>
    <property type="evidence" value="ECO:0007669"/>
    <property type="project" value="TreeGrafter"/>
</dbReference>
<evidence type="ECO:0000313" key="8">
    <source>
        <dbReference type="EMBL" id="KAB8039459.1"/>
    </source>
</evidence>
<comment type="caution">
    <text evidence="8">The sequence shown here is derived from an EMBL/GenBank/DDBJ whole genome shotgun (WGS) entry which is preliminary data.</text>
</comment>
<name>A0A6N6VUN1_9BACT</name>
<dbReference type="Pfam" id="PF13675">
    <property type="entry name" value="PilJ"/>
    <property type="match status" value="1"/>
</dbReference>
<dbReference type="GO" id="GO:0016020">
    <property type="term" value="C:membrane"/>
    <property type="evidence" value="ECO:0007669"/>
    <property type="project" value="UniProtKB-SubCell"/>
</dbReference>
<feature type="transmembrane region" description="Helical" evidence="6">
    <location>
        <begin position="184"/>
        <end position="207"/>
    </location>
</feature>
<dbReference type="Pfam" id="PF07228">
    <property type="entry name" value="SpoIIE"/>
    <property type="match status" value="1"/>
</dbReference>
<dbReference type="PANTHER" id="PTHR43156">
    <property type="entry name" value="STAGE II SPORULATION PROTEIN E-RELATED"/>
    <property type="match status" value="1"/>
</dbReference>
<evidence type="ECO:0000256" key="5">
    <source>
        <dbReference type="ARBA" id="ARBA00023136"/>
    </source>
</evidence>
<dbReference type="Proteomes" id="UP000437748">
    <property type="component" value="Unassembled WGS sequence"/>
</dbReference>
<evidence type="ECO:0000256" key="6">
    <source>
        <dbReference type="SAM" id="Phobius"/>
    </source>
</evidence>
<dbReference type="OrthoDB" id="974992at2"/>